<evidence type="ECO:0000313" key="2">
    <source>
        <dbReference type="EMBL" id="RKT82438.1"/>
    </source>
</evidence>
<evidence type="ECO:0008006" key="4">
    <source>
        <dbReference type="Google" id="ProtNLM"/>
    </source>
</evidence>
<keyword evidence="1" id="KW-0472">Membrane</keyword>
<dbReference type="Proteomes" id="UP000270697">
    <property type="component" value="Unassembled WGS sequence"/>
</dbReference>
<dbReference type="EMBL" id="RBXX01000002">
    <property type="protein sequence ID" value="RKT82438.1"/>
    <property type="molecule type" value="Genomic_DNA"/>
</dbReference>
<comment type="caution">
    <text evidence="2">The sequence shown here is derived from an EMBL/GenBank/DDBJ whole genome shotgun (WGS) entry which is preliminary data.</text>
</comment>
<reference evidence="2 3" key="1">
    <citation type="submission" date="2018-10" db="EMBL/GenBank/DDBJ databases">
        <title>Sequencing the genomes of 1000 actinobacteria strains.</title>
        <authorList>
            <person name="Klenk H.-P."/>
        </authorList>
    </citation>
    <scope>NUCLEOTIDE SEQUENCE [LARGE SCALE GENOMIC DNA]</scope>
    <source>
        <strain evidence="2 3">DSM 45119</strain>
    </source>
</reference>
<evidence type="ECO:0000313" key="3">
    <source>
        <dbReference type="Proteomes" id="UP000270697"/>
    </source>
</evidence>
<feature type="transmembrane region" description="Helical" evidence="1">
    <location>
        <begin position="20"/>
        <end position="37"/>
    </location>
</feature>
<organism evidence="2 3">
    <name type="scientific">Saccharopolyspora antimicrobica</name>
    <dbReference type="NCBI Taxonomy" id="455193"/>
    <lineage>
        <taxon>Bacteria</taxon>
        <taxon>Bacillati</taxon>
        <taxon>Actinomycetota</taxon>
        <taxon>Actinomycetes</taxon>
        <taxon>Pseudonocardiales</taxon>
        <taxon>Pseudonocardiaceae</taxon>
        <taxon>Saccharopolyspora</taxon>
    </lineage>
</organism>
<proteinExistence type="predicted"/>
<dbReference type="RefSeq" id="WP_256258584.1">
    <property type="nucleotide sequence ID" value="NZ_FOUP01000022.1"/>
</dbReference>
<evidence type="ECO:0000256" key="1">
    <source>
        <dbReference type="SAM" id="Phobius"/>
    </source>
</evidence>
<name>A0ABX9T6J1_9PSEU</name>
<keyword evidence="1" id="KW-1133">Transmembrane helix</keyword>
<protein>
    <recommendedName>
        <fullName evidence="4">PEP-CTERM protein-sorting domain-containing protein</fullName>
    </recommendedName>
</protein>
<sequence>MLLLMQADPTGLSTPLGKVVIALGLLAAIVVAVRFLWDQRNRR</sequence>
<keyword evidence="1" id="KW-0812">Transmembrane</keyword>
<gene>
    <name evidence="2" type="ORF">ATL45_0685</name>
</gene>
<keyword evidence="3" id="KW-1185">Reference proteome</keyword>
<accession>A0ABX9T6J1</accession>